<dbReference type="Gene3D" id="2.170.150.80">
    <property type="entry name" value="NAC domain"/>
    <property type="match status" value="1"/>
</dbReference>
<evidence type="ECO:0000259" key="7">
    <source>
        <dbReference type="PROSITE" id="PS51005"/>
    </source>
</evidence>
<dbReference type="Gramene" id="TraesROB_scaffold_133665_01G000100.1">
    <property type="protein sequence ID" value="TraesROB_scaffold_133665_01G000100.1"/>
    <property type="gene ID" value="TraesROB_scaffold_133665_01G000100"/>
</dbReference>
<dbReference type="Gramene" id="TraesCS3A03G1097200.1">
    <property type="protein sequence ID" value="TraesCS3A03G1097200.1.CDS1"/>
    <property type="gene ID" value="TraesCS3A03G1097200"/>
</dbReference>
<proteinExistence type="predicted"/>
<evidence type="ECO:0000313" key="8">
    <source>
        <dbReference type="EnsemblPlants" id="TraesCS3A02G471300.1.cds1"/>
    </source>
</evidence>
<evidence type="ECO:0000256" key="2">
    <source>
        <dbReference type="ARBA" id="ARBA00023015"/>
    </source>
</evidence>
<dbReference type="GO" id="GO:0003677">
    <property type="term" value="F:DNA binding"/>
    <property type="evidence" value="ECO:0007669"/>
    <property type="project" value="UniProtKB-KW"/>
</dbReference>
<protein>
    <recommendedName>
        <fullName evidence="7">NAC domain-containing protein</fullName>
    </recommendedName>
</protein>
<dbReference type="Gramene" id="TraesLDM3A03G01501270.1">
    <property type="protein sequence ID" value="TraesLDM3A03G01501270.1.CDS1"/>
    <property type="gene ID" value="TraesLDM3A03G01501270"/>
</dbReference>
<reference evidence="8" key="1">
    <citation type="submission" date="2018-08" db="EMBL/GenBank/DDBJ databases">
        <authorList>
            <person name="Rossello M."/>
        </authorList>
    </citation>
    <scope>NUCLEOTIDE SEQUENCE [LARGE SCALE GENOMIC DNA]</scope>
    <source>
        <strain evidence="8">cv. Chinese Spring</strain>
    </source>
</reference>
<keyword evidence="9" id="KW-1185">Reference proteome</keyword>
<dbReference type="Gramene" id="TraesSYM3A03G01523980.1">
    <property type="protein sequence ID" value="TraesSYM3A03G01523980.1.CDS1"/>
    <property type="gene ID" value="TraesSYM3A03G01523980"/>
</dbReference>
<organism evidence="8">
    <name type="scientific">Triticum aestivum</name>
    <name type="common">Wheat</name>
    <dbReference type="NCBI Taxonomy" id="4565"/>
    <lineage>
        <taxon>Eukaryota</taxon>
        <taxon>Viridiplantae</taxon>
        <taxon>Streptophyta</taxon>
        <taxon>Embryophyta</taxon>
        <taxon>Tracheophyta</taxon>
        <taxon>Spermatophyta</taxon>
        <taxon>Magnoliopsida</taxon>
        <taxon>Liliopsida</taxon>
        <taxon>Poales</taxon>
        <taxon>Poaceae</taxon>
        <taxon>BOP clade</taxon>
        <taxon>Pooideae</taxon>
        <taxon>Triticodae</taxon>
        <taxon>Triticeae</taxon>
        <taxon>Triticinae</taxon>
        <taxon>Triticum</taxon>
    </lineage>
</organism>
<dbReference type="PANTHER" id="PTHR31719">
    <property type="entry name" value="NAC TRANSCRIPTION FACTOR 56"/>
    <property type="match status" value="1"/>
</dbReference>
<reference evidence="8" key="2">
    <citation type="submission" date="2018-10" db="UniProtKB">
        <authorList>
            <consortium name="EnsemblPlants"/>
        </authorList>
    </citation>
    <scope>IDENTIFICATION</scope>
</reference>
<dbReference type="OrthoDB" id="682680at2759"/>
<dbReference type="GO" id="GO:0005634">
    <property type="term" value="C:nucleus"/>
    <property type="evidence" value="ECO:0007669"/>
    <property type="project" value="UniProtKB-SubCell"/>
</dbReference>
<dbReference type="Gramene" id="TraesJAG3A03G01509440.1">
    <property type="protein sequence ID" value="TraesJAG3A03G01509440.1.CDS1"/>
    <property type="gene ID" value="TraesJAG3A03G01509440"/>
</dbReference>
<keyword evidence="3" id="KW-0238">DNA-binding</keyword>
<evidence type="ECO:0000256" key="3">
    <source>
        <dbReference type="ARBA" id="ARBA00023125"/>
    </source>
</evidence>
<dbReference type="AlphaFoldDB" id="A0A3B6EQ81"/>
<accession>A0A3B6EQ81</accession>
<dbReference type="SUPFAM" id="SSF101941">
    <property type="entry name" value="NAC domain"/>
    <property type="match status" value="1"/>
</dbReference>
<dbReference type="Gramene" id="TraesCAD_scaffold_001794_01G000200.1">
    <property type="protein sequence ID" value="TraesCAD_scaffold_001794_01G000200.1"/>
    <property type="gene ID" value="TraesCAD_scaffold_001794_01G000200"/>
</dbReference>
<evidence type="ECO:0000256" key="1">
    <source>
        <dbReference type="ARBA" id="ARBA00004123"/>
    </source>
</evidence>
<dbReference type="GO" id="GO:0005085">
    <property type="term" value="F:guanyl-nucleotide exchange factor activity"/>
    <property type="evidence" value="ECO:0000318"/>
    <property type="project" value="GO_Central"/>
</dbReference>
<dbReference type="Gramene" id="TraesARI3A03G01522570.1">
    <property type="protein sequence ID" value="TraesARI3A03G01522570.1.CDS1"/>
    <property type="gene ID" value="TraesARI3A03G01522570"/>
</dbReference>
<comment type="subcellular location">
    <subcellularLocation>
        <location evidence="1">Nucleus</location>
    </subcellularLocation>
</comment>
<dbReference type="PROSITE" id="PS51005">
    <property type="entry name" value="NAC"/>
    <property type="match status" value="1"/>
</dbReference>
<dbReference type="InterPro" id="IPR003441">
    <property type="entry name" value="NAC-dom"/>
</dbReference>
<dbReference type="PANTHER" id="PTHR31719:SF116">
    <property type="entry name" value="NAC DOMAIN-CONTAINING PROTEIN"/>
    <property type="match status" value="1"/>
</dbReference>
<dbReference type="Gramene" id="TraesSTA3A03G01492680.1">
    <property type="protein sequence ID" value="TraesSTA3A03G01492680.1.CDS1"/>
    <property type="gene ID" value="TraesSTA3A03G01492680"/>
</dbReference>
<sequence>MAPAAEIRGLTPGYKFMPTDEEVIAFYLIPRLRGQPLPLDGVIIDEDPRSAPPWKLFERNGLDEVDVEHAFFSASGEYAKSAKRKVRAYAGGTWVGMKVGNKGKLRLGGETFAWQVYRMNYQLGVGRRTGSTGWVMLEYSIKAPADCASIKVCKISFSGYGQKRKRVPDGYVNDCDSARAATRRLAAALPSSTTTCYSEPRDEDAGGEGEADSTWTYQEPFTAATTTTAQQFDDQDTQPLVDVDFLPGFSSTFPASAVDDGMMQPQVFSYVVVEGEAEPTRNYEEPYTETTTQQFDDQTMQPPADVGGFPSTSTASGMDDGIIMPLQIDQETHFPEKFVEYGTVPPLTNREFCMPEKYVPIQPVIDHEAGLPQEQFFDVEDPELQVLLESFSDFATAGQNDPGFGDYFASAGQDYDLNHHVLPKNSFNQHQVF</sequence>
<keyword evidence="5" id="KW-0539">Nucleus</keyword>
<dbReference type="Pfam" id="PF02365">
    <property type="entry name" value="NAM"/>
    <property type="match status" value="1"/>
</dbReference>
<dbReference type="Proteomes" id="UP000019116">
    <property type="component" value="Chromosome 3A"/>
</dbReference>
<dbReference type="InterPro" id="IPR036093">
    <property type="entry name" value="NAC_dom_sf"/>
</dbReference>
<evidence type="ECO:0000313" key="9">
    <source>
        <dbReference type="Proteomes" id="UP000019116"/>
    </source>
</evidence>
<dbReference type="EnsemblPlants" id="TraesCS3A02G471300.1">
    <property type="protein sequence ID" value="TraesCS3A02G471300.1.cds1"/>
    <property type="gene ID" value="TraesCS3A02G471300"/>
</dbReference>
<evidence type="ECO:0000256" key="5">
    <source>
        <dbReference type="ARBA" id="ARBA00023242"/>
    </source>
</evidence>
<dbReference type="GO" id="GO:0006355">
    <property type="term" value="P:regulation of DNA-templated transcription"/>
    <property type="evidence" value="ECO:0007669"/>
    <property type="project" value="InterPro"/>
</dbReference>
<dbReference type="Gramene" id="TraesRN3A0101123500.1">
    <property type="protein sequence ID" value="TraesRN3A0101123500.1"/>
    <property type="gene ID" value="TraesRN3A0101123500"/>
</dbReference>
<feature type="region of interest" description="Disordered" evidence="6">
    <location>
        <begin position="192"/>
        <end position="212"/>
    </location>
</feature>
<evidence type="ECO:0000256" key="4">
    <source>
        <dbReference type="ARBA" id="ARBA00023163"/>
    </source>
</evidence>
<keyword evidence="2" id="KW-0805">Transcription regulation</keyword>
<keyword evidence="4" id="KW-0804">Transcription</keyword>
<name>A0A3B6EQ81_WHEAT</name>
<evidence type="ECO:0000256" key="6">
    <source>
        <dbReference type="SAM" id="MobiDB-lite"/>
    </source>
</evidence>
<dbReference type="Gramene" id="TraesPARA_EIv1.0_0875320.1">
    <property type="protein sequence ID" value="TraesPARA_EIv1.0_0875320.1.CDS1"/>
    <property type="gene ID" value="TraesPARA_EIv1.0_0875320"/>
</dbReference>
<dbReference type="Gramene" id="TraesCS3A02G471300.1">
    <property type="protein sequence ID" value="TraesCS3A02G471300.1.cds1"/>
    <property type="gene ID" value="TraesCS3A02G471300"/>
</dbReference>
<dbReference type="Gramene" id="TraesCLE_scaffold_008712_01G000200.1">
    <property type="protein sequence ID" value="TraesCLE_scaffold_008712_01G000200.1"/>
    <property type="gene ID" value="TraesCLE_scaffold_008712_01G000200"/>
</dbReference>
<dbReference type="Gramene" id="TraesJUL3A03G01513460.1">
    <property type="protein sequence ID" value="TraesJUL3A03G01513460.1.CDS1"/>
    <property type="gene ID" value="TraesJUL3A03G01513460"/>
</dbReference>
<feature type="domain" description="NAC" evidence="7">
    <location>
        <begin position="10"/>
        <end position="158"/>
    </location>
</feature>
<dbReference type="GO" id="GO:0005886">
    <property type="term" value="C:plasma membrane"/>
    <property type="evidence" value="ECO:0000318"/>
    <property type="project" value="GO_Central"/>
</dbReference>
<dbReference type="Gramene" id="TraesMAC3A03G01499230.1">
    <property type="protein sequence ID" value="TraesMAC3A03G01499230.1.CDS1"/>
    <property type="gene ID" value="TraesMAC3A03G01499230"/>
</dbReference>